<dbReference type="EMBL" id="NJBN01000002">
    <property type="protein sequence ID" value="TKJ41691.1"/>
    <property type="molecule type" value="Genomic_DNA"/>
</dbReference>
<reference evidence="6 7" key="1">
    <citation type="submission" date="2017-06" db="EMBL/GenBank/DDBJ databases">
        <title>Novel microbial phyla capable of carbon fixation and sulfur reduction in deep-sea sediments.</title>
        <authorList>
            <person name="Huang J."/>
            <person name="Baker B."/>
            <person name="Wang Y."/>
        </authorList>
    </citation>
    <scope>NUCLEOTIDE SEQUENCE [LARGE SCALE GENOMIC DNA]</scope>
    <source>
        <strain evidence="6">B3_LCP</strain>
    </source>
</reference>
<gene>
    <name evidence="6" type="ORF">CEE37_03755</name>
</gene>
<dbReference type="PANTHER" id="PTHR11851:SF49">
    <property type="entry name" value="MITOCHONDRIAL-PROCESSING PEPTIDASE SUBUNIT ALPHA"/>
    <property type="match status" value="1"/>
</dbReference>
<dbReference type="GO" id="GO:0004222">
    <property type="term" value="F:metalloendopeptidase activity"/>
    <property type="evidence" value="ECO:0007669"/>
    <property type="project" value="InterPro"/>
</dbReference>
<dbReference type="InterPro" id="IPR050361">
    <property type="entry name" value="MPP/UQCRC_Complex"/>
</dbReference>
<comment type="caution">
    <text evidence="6">The sequence shown here is derived from an EMBL/GenBank/DDBJ whole genome shotgun (WGS) entry which is preliminary data.</text>
</comment>
<dbReference type="Proteomes" id="UP000319619">
    <property type="component" value="Unassembled WGS sequence"/>
</dbReference>
<dbReference type="Gene3D" id="3.30.830.10">
    <property type="entry name" value="Metalloenzyme, LuxS/M16 peptidase-like"/>
    <property type="match status" value="2"/>
</dbReference>
<dbReference type="GO" id="GO:0046872">
    <property type="term" value="F:metal ion binding"/>
    <property type="evidence" value="ECO:0007669"/>
    <property type="project" value="InterPro"/>
</dbReference>
<evidence type="ECO:0000256" key="3">
    <source>
        <dbReference type="RuleBase" id="RU004447"/>
    </source>
</evidence>
<name>A0A532V3A6_UNCL8</name>
<dbReference type="GO" id="GO:0006508">
    <property type="term" value="P:proteolysis"/>
    <property type="evidence" value="ECO:0007669"/>
    <property type="project" value="InterPro"/>
</dbReference>
<evidence type="ECO:0000259" key="4">
    <source>
        <dbReference type="Pfam" id="PF00675"/>
    </source>
</evidence>
<dbReference type="AlphaFoldDB" id="A0A532V3A6"/>
<dbReference type="Pfam" id="PF05193">
    <property type="entry name" value="Peptidase_M16_C"/>
    <property type="match status" value="1"/>
</dbReference>
<protein>
    <submittedName>
        <fullName evidence="6">Peptidase M16</fullName>
    </submittedName>
</protein>
<evidence type="ECO:0000313" key="7">
    <source>
        <dbReference type="Proteomes" id="UP000319619"/>
    </source>
</evidence>
<dbReference type="FunFam" id="3.30.830.10:FF:000008">
    <property type="entry name" value="Mitochondrial-processing peptidase subunit beta"/>
    <property type="match status" value="1"/>
</dbReference>
<dbReference type="InterPro" id="IPR001431">
    <property type="entry name" value="Pept_M16_Zn_BS"/>
</dbReference>
<comment type="similarity">
    <text evidence="2 3">Belongs to the peptidase M16 family.</text>
</comment>
<sequence length="424" mass="47214">MVDDLVVGVAGVTKAVYKKTITDDQLTIVSERIPGVRSVAVGIWVNTGSMYETDNQAGISHMLEHMVFKGTSQRSGLEIVQTIEGVGGHINAFTSKELTCFYVQVLDNHLDLALDVLCGLLVSPKLAEDDVAREKLVIAEEIRHYEDSPHDLIFDYFARTLHGEHPLARPIMGTVESVAGISQGMLRSYLDNNYPSNRTVVAATGNLDHDFLLEEIQKRLKLKKSTKDNGFPPIEYPKPRVDRITRPVQGVHICTGTHGISYSDPKKFAALTLSNILGGGMSSRLFQRIREKEALAYSLFSFLESLRDTGVFGVYLGTDPAKLDHTLGVLEEEYTRINVDGIPAEELTRVKEQLKGNLILGSEGTSGRMFRLAKLEIYLNRFLTLDETIHLIEAVTEEGIMEIAHNFLKKENQYTAIILPKEEV</sequence>
<dbReference type="InterPro" id="IPR007863">
    <property type="entry name" value="Peptidase_M16_C"/>
</dbReference>
<comment type="cofactor">
    <cofactor evidence="1">
        <name>Zn(2+)</name>
        <dbReference type="ChEBI" id="CHEBI:29105"/>
    </cofactor>
</comment>
<evidence type="ECO:0000256" key="1">
    <source>
        <dbReference type="ARBA" id="ARBA00001947"/>
    </source>
</evidence>
<evidence type="ECO:0000256" key="2">
    <source>
        <dbReference type="ARBA" id="ARBA00007261"/>
    </source>
</evidence>
<evidence type="ECO:0000313" key="6">
    <source>
        <dbReference type="EMBL" id="TKJ41691.1"/>
    </source>
</evidence>
<evidence type="ECO:0000259" key="5">
    <source>
        <dbReference type="Pfam" id="PF05193"/>
    </source>
</evidence>
<proteinExistence type="inferred from homology"/>
<feature type="domain" description="Peptidase M16 C-terminal" evidence="5">
    <location>
        <begin position="182"/>
        <end position="354"/>
    </location>
</feature>
<dbReference type="PANTHER" id="PTHR11851">
    <property type="entry name" value="METALLOPROTEASE"/>
    <property type="match status" value="1"/>
</dbReference>
<accession>A0A532V3A6</accession>
<dbReference type="InterPro" id="IPR011249">
    <property type="entry name" value="Metalloenz_LuxS/M16"/>
</dbReference>
<dbReference type="InterPro" id="IPR011765">
    <property type="entry name" value="Pept_M16_N"/>
</dbReference>
<dbReference type="SUPFAM" id="SSF63411">
    <property type="entry name" value="LuxS/MPP-like metallohydrolase"/>
    <property type="match status" value="2"/>
</dbReference>
<dbReference type="Pfam" id="PF00675">
    <property type="entry name" value="Peptidase_M16"/>
    <property type="match status" value="1"/>
</dbReference>
<feature type="domain" description="Peptidase M16 N-terminal" evidence="4">
    <location>
        <begin position="28"/>
        <end position="174"/>
    </location>
</feature>
<organism evidence="6 7">
    <name type="scientific">candidate division LCP-89 bacterium B3_LCP</name>
    <dbReference type="NCBI Taxonomy" id="2012998"/>
    <lineage>
        <taxon>Bacteria</taxon>
        <taxon>Pseudomonadati</taxon>
        <taxon>Bacteria division LCP-89</taxon>
    </lineage>
</organism>
<dbReference type="PROSITE" id="PS00143">
    <property type="entry name" value="INSULINASE"/>
    <property type="match status" value="1"/>
</dbReference>